<sequence length="274" mass="29420">MKVALFATCIVDAMYPEVAQDTVRILERLGHTVVFPEGQACCGQMHINSGKFRQAYPVVANHVRSFEDTDWDYAVAPSASCIASLGHQHPMVARHAGDEDLAVRATQIADRSYELAQFLTDVCGITDSAEQLGSYFPHAVAFHPSCHGMRLLRLGDRQRNLLATVEGITMRTIAHEDICCGFGGTFSVKNPQVSGAMLSDKVEALIGTQSDVCSGGDASCLMHIGGGLSRSSRLVPSDGRAPVTVHMARILASTKEQPLLLPDQGAHMTGGTLR</sequence>
<dbReference type="GO" id="GO:0005829">
    <property type="term" value="C:cytosol"/>
    <property type="evidence" value="ECO:0007669"/>
    <property type="project" value="TreeGrafter"/>
</dbReference>
<gene>
    <name evidence="2" type="ORF">DLJ54_00710</name>
</gene>
<name>A0A364V8Y1_9CORY</name>
<dbReference type="Proteomes" id="UP000251577">
    <property type="component" value="Unassembled WGS sequence"/>
</dbReference>
<dbReference type="EMBL" id="QHCV01000004">
    <property type="protein sequence ID" value="RAV33026.1"/>
    <property type="molecule type" value="Genomic_DNA"/>
</dbReference>
<proteinExistence type="predicted"/>
<dbReference type="PANTHER" id="PTHR30296:SF0">
    <property type="entry name" value="LACTATE UTILIZATION PROTEIN A"/>
    <property type="match status" value="1"/>
</dbReference>
<dbReference type="GO" id="GO:0016491">
    <property type="term" value="F:oxidoreductase activity"/>
    <property type="evidence" value="ECO:0007669"/>
    <property type="project" value="UniProtKB-ARBA"/>
</dbReference>
<dbReference type="Pfam" id="PF02754">
    <property type="entry name" value="CCG"/>
    <property type="match status" value="2"/>
</dbReference>
<dbReference type="InterPro" id="IPR004017">
    <property type="entry name" value="Cys_rich_dom"/>
</dbReference>
<reference evidence="2 3" key="1">
    <citation type="journal article" date="2018" name="Syst. Appl. Microbiol.">
        <title>Corynebacterium heidelbergense sp. nov., isolated from the preen glands of Egyptian geese (Alopochen aegyptiacus).</title>
        <authorList>
            <person name="Braun M.S."/>
            <person name="Wang E."/>
            <person name="Zimmermann S."/>
            <person name="Wink M."/>
        </authorList>
    </citation>
    <scope>NUCLEOTIDE SEQUENCE [LARGE SCALE GENOMIC DNA]</scope>
    <source>
        <strain evidence="2 3">647</strain>
    </source>
</reference>
<evidence type="ECO:0000313" key="2">
    <source>
        <dbReference type="EMBL" id="RAV33026.1"/>
    </source>
</evidence>
<protein>
    <submittedName>
        <fullName evidence="2">Fe-S oxidoreductase</fullName>
    </submittedName>
</protein>
<dbReference type="AlphaFoldDB" id="A0A364V8Y1"/>
<dbReference type="RefSeq" id="WP_113629966.1">
    <property type="nucleotide sequence ID" value="NZ_QHCV01000004.1"/>
</dbReference>
<feature type="domain" description="Cysteine-rich" evidence="1">
    <location>
        <begin position="140"/>
        <end position="224"/>
    </location>
</feature>
<organism evidence="2 3">
    <name type="scientific">Corynebacterium heidelbergense</name>
    <dbReference type="NCBI Taxonomy" id="2055947"/>
    <lineage>
        <taxon>Bacteria</taxon>
        <taxon>Bacillati</taxon>
        <taxon>Actinomycetota</taxon>
        <taxon>Actinomycetes</taxon>
        <taxon>Mycobacteriales</taxon>
        <taxon>Corynebacteriaceae</taxon>
        <taxon>Corynebacterium</taxon>
    </lineage>
</organism>
<accession>A0A364V8Y1</accession>
<keyword evidence="3" id="KW-1185">Reference proteome</keyword>
<evidence type="ECO:0000313" key="3">
    <source>
        <dbReference type="Proteomes" id="UP000251577"/>
    </source>
</evidence>
<feature type="domain" description="Cysteine-rich" evidence="1">
    <location>
        <begin position="3"/>
        <end position="85"/>
    </location>
</feature>
<comment type="caution">
    <text evidence="2">The sequence shown here is derived from an EMBL/GenBank/DDBJ whole genome shotgun (WGS) entry which is preliminary data.</text>
</comment>
<dbReference type="PANTHER" id="PTHR30296">
    <property type="entry name" value="UNCHARACTERIZED PROTEIN YKGE"/>
    <property type="match status" value="1"/>
</dbReference>
<evidence type="ECO:0000259" key="1">
    <source>
        <dbReference type="Pfam" id="PF02754"/>
    </source>
</evidence>